<evidence type="ECO:0000256" key="5">
    <source>
        <dbReference type="ARBA" id="ARBA00022989"/>
    </source>
</evidence>
<gene>
    <name evidence="10" type="ORF">PDIG_58110</name>
</gene>
<dbReference type="HOGENOM" id="CLU_102993_0_0_1"/>
<comment type="subcellular location">
    <subcellularLocation>
        <location evidence="1">Endomembrane system</location>
        <topology evidence="1">Multi-pass membrane protein</topology>
    </subcellularLocation>
</comment>
<feature type="domain" description="Sodium/calcium exchanger membrane region" evidence="9">
    <location>
        <begin position="21"/>
        <end position="161"/>
    </location>
</feature>
<evidence type="ECO:0000256" key="8">
    <source>
        <dbReference type="SAM" id="Phobius"/>
    </source>
</evidence>
<keyword evidence="7 8" id="KW-0472">Membrane</keyword>
<dbReference type="InterPro" id="IPR044880">
    <property type="entry name" value="NCX_ion-bd_dom_sf"/>
</dbReference>
<feature type="transmembrane region" description="Helical" evidence="8">
    <location>
        <begin position="59"/>
        <end position="78"/>
    </location>
</feature>
<evidence type="ECO:0000313" key="11">
    <source>
        <dbReference type="Proteomes" id="UP000009882"/>
    </source>
</evidence>
<dbReference type="GO" id="GO:0012505">
    <property type="term" value="C:endomembrane system"/>
    <property type="evidence" value="ECO:0007669"/>
    <property type="project" value="UniProtKB-SubCell"/>
</dbReference>
<evidence type="ECO:0000256" key="4">
    <source>
        <dbReference type="ARBA" id="ARBA00022692"/>
    </source>
</evidence>
<name>K9FKL7_PEND2</name>
<dbReference type="eggNOG" id="KOG1397">
    <property type="taxonomic scope" value="Eukaryota"/>
</dbReference>
<keyword evidence="3" id="KW-0813">Transport</keyword>
<dbReference type="InParanoid" id="K9FKL7"/>
<feature type="transmembrane region" description="Helical" evidence="8">
    <location>
        <begin position="118"/>
        <end position="139"/>
    </location>
</feature>
<proteinExistence type="inferred from homology"/>
<dbReference type="GO" id="GO:0006874">
    <property type="term" value="P:intracellular calcium ion homeostasis"/>
    <property type="evidence" value="ECO:0007669"/>
    <property type="project" value="TreeGrafter"/>
</dbReference>
<feature type="transmembrane region" description="Helical" evidence="8">
    <location>
        <begin position="20"/>
        <end position="39"/>
    </location>
</feature>
<feature type="transmembrane region" description="Helical" evidence="8">
    <location>
        <begin position="85"/>
        <end position="112"/>
    </location>
</feature>
<accession>K9FKL7</accession>
<dbReference type="Pfam" id="PF01699">
    <property type="entry name" value="Na_Ca_ex"/>
    <property type="match status" value="1"/>
</dbReference>
<keyword evidence="6" id="KW-0406">Ion transport</keyword>
<evidence type="ECO:0000256" key="6">
    <source>
        <dbReference type="ARBA" id="ARBA00023065"/>
    </source>
</evidence>
<dbReference type="Gene3D" id="1.20.1420.30">
    <property type="entry name" value="NCX, central ion-binding region"/>
    <property type="match status" value="1"/>
</dbReference>
<dbReference type="STRING" id="1170229.K9FKL7"/>
<dbReference type="GO" id="GO:0000329">
    <property type="term" value="C:fungal-type vacuole membrane"/>
    <property type="evidence" value="ECO:0007669"/>
    <property type="project" value="TreeGrafter"/>
</dbReference>
<organism evidence="10 11">
    <name type="scientific">Penicillium digitatum (strain PHI26 / CECT 20796)</name>
    <name type="common">Green mold</name>
    <dbReference type="NCBI Taxonomy" id="1170229"/>
    <lineage>
        <taxon>Eukaryota</taxon>
        <taxon>Fungi</taxon>
        <taxon>Dikarya</taxon>
        <taxon>Ascomycota</taxon>
        <taxon>Pezizomycotina</taxon>
        <taxon>Eurotiomycetes</taxon>
        <taxon>Eurotiomycetidae</taxon>
        <taxon>Eurotiales</taxon>
        <taxon>Aspergillaceae</taxon>
        <taxon>Penicillium</taxon>
    </lineage>
</organism>
<dbReference type="OrthoDB" id="1699231at2759"/>
<dbReference type="Proteomes" id="UP000009882">
    <property type="component" value="Unassembled WGS sequence"/>
</dbReference>
<protein>
    <recommendedName>
        <fullName evidence="9">Sodium/calcium exchanger membrane region domain-containing protein</fullName>
    </recommendedName>
</protein>
<keyword evidence="11" id="KW-1185">Reference proteome</keyword>
<keyword evidence="5 8" id="KW-1133">Transmembrane helix</keyword>
<feature type="transmembrane region" description="Helical" evidence="8">
    <location>
        <begin position="146"/>
        <end position="166"/>
    </location>
</feature>
<dbReference type="GO" id="GO:0015369">
    <property type="term" value="F:calcium:proton antiporter activity"/>
    <property type="evidence" value="ECO:0007669"/>
    <property type="project" value="UniProtKB-ARBA"/>
</dbReference>
<comment type="similarity">
    <text evidence="2">Belongs to the Ca(2+):cation antiporter (CaCA) (TC 2.A.19) family.</text>
</comment>
<dbReference type="AlphaFoldDB" id="K9FKL7"/>
<dbReference type="InterPro" id="IPR004713">
    <property type="entry name" value="CaH_exchang"/>
</dbReference>
<reference evidence="11" key="1">
    <citation type="journal article" date="2012" name="BMC Genomics">
        <title>Genome sequence of the necrotrophic fungus Penicillium digitatum, the main postharvest pathogen of citrus.</title>
        <authorList>
            <person name="Marcet-Houben M."/>
            <person name="Ballester A.-R."/>
            <person name="de la Fuente B."/>
            <person name="Harries E."/>
            <person name="Marcos J.F."/>
            <person name="Gonzalez-Candelas L."/>
            <person name="Gabaldon T."/>
        </authorList>
    </citation>
    <scope>NUCLEOTIDE SEQUENCE [LARGE SCALE GENOMIC DNA]</scope>
    <source>
        <strain evidence="11">PHI26 / CECT 20796</strain>
    </source>
</reference>
<sequence>MGNFGACSCERYVVRSKRTISVALLAISTVLIALCAEYFSSSFSTLNQQGVLGESFVGLIVIPIAGNVAENVTAVVVASKNQMDLAISVALGSAIQIGLLVAPAMVLIGWALDKSMTLHFDGFELVTLIGAVLLVDFIVLKGKTNYLEGAILCACFAAISVGAYLLPLT</sequence>
<evidence type="ECO:0000313" key="10">
    <source>
        <dbReference type="EMBL" id="EKV10120.1"/>
    </source>
</evidence>
<evidence type="ECO:0000256" key="1">
    <source>
        <dbReference type="ARBA" id="ARBA00004127"/>
    </source>
</evidence>
<evidence type="ECO:0000256" key="3">
    <source>
        <dbReference type="ARBA" id="ARBA00022448"/>
    </source>
</evidence>
<dbReference type="PANTHER" id="PTHR31503">
    <property type="entry name" value="VACUOLAR CALCIUM ION TRANSPORTER"/>
    <property type="match status" value="1"/>
</dbReference>
<comment type="caution">
    <text evidence="10">The sequence shown here is derived from an EMBL/GenBank/DDBJ whole genome shotgun (WGS) entry which is preliminary data.</text>
</comment>
<dbReference type="InterPro" id="IPR004837">
    <property type="entry name" value="NaCa_Exmemb"/>
</dbReference>
<evidence type="ECO:0000259" key="9">
    <source>
        <dbReference type="Pfam" id="PF01699"/>
    </source>
</evidence>
<keyword evidence="4 8" id="KW-0812">Transmembrane</keyword>
<dbReference type="EMBL" id="AKCT01000232">
    <property type="protein sequence ID" value="EKV10120.1"/>
    <property type="molecule type" value="Genomic_DNA"/>
</dbReference>
<evidence type="ECO:0000256" key="2">
    <source>
        <dbReference type="ARBA" id="ARBA00008170"/>
    </source>
</evidence>
<evidence type="ECO:0000256" key="7">
    <source>
        <dbReference type="ARBA" id="ARBA00023136"/>
    </source>
</evidence>
<dbReference type="OMA" id="VIMAWIV"/>
<dbReference type="PANTHER" id="PTHR31503:SF22">
    <property type="entry name" value="VACUOLAR CALCIUM ION TRANSPORTER"/>
    <property type="match status" value="1"/>
</dbReference>